<dbReference type="Proteomes" id="UP001185927">
    <property type="component" value="Unassembled WGS sequence"/>
</dbReference>
<proteinExistence type="predicted"/>
<sequence>IALAQAGLVTVEVARFDLADARDALDRLEHGKVTGRAVLVP</sequence>
<keyword evidence="2" id="KW-1185">Reference proteome</keyword>
<comment type="caution">
    <text evidence="1">The sequence shown here is derived from an EMBL/GenBank/DDBJ whole genome shotgun (WGS) entry which is preliminary data.</text>
</comment>
<evidence type="ECO:0000313" key="1">
    <source>
        <dbReference type="EMBL" id="MDV6271830.1"/>
    </source>
</evidence>
<organism evidence="1 2">
    <name type="scientific">Rhodococcus globerulus</name>
    <dbReference type="NCBI Taxonomy" id="33008"/>
    <lineage>
        <taxon>Bacteria</taxon>
        <taxon>Bacillati</taxon>
        <taxon>Actinomycetota</taxon>
        <taxon>Actinomycetes</taxon>
        <taxon>Mycobacteriales</taxon>
        <taxon>Nocardiaceae</taxon>
        <taxon>Rhodococcus</taxon>
    </lineage>
</organism>
<dbReference type="EMBL" id="JAWLKB010000100">
    <property type="protein sequence ID" value="MDV6271830.1"/>
    <property type="molecule type" value="Genomic_DNA"/>
</dbReference>
<reference evidence="1 2" key="1">
    <citation type="submission" date="2023-10" db="EMBL/GenBank/DDBJ databases">
        <title>Development of a sustainable strategy for remediation of hydrocarbon-contaminated territories based on the waste exchange concept.</title>
        <authorList>
            <person name="Krivoruchko A."/>
        </authorList>
    </citation>
    <scope>NUCLEOTIDE SEQUENCE [LARGE SCALE GENOMIC DNA]</scope>
    <source>
        <strain evidence="1 2">IEGM 1203</strain>
    </source>
</reference>
<protein>
    <submittedName>
        <fullName evidence="1">NAD(P)-dependent alcohol dehydrogenase</fullName>
    </submittedName>
</protein>
<evidence type="ECO:0000313" key="2">
    <source>
        <dbReference type="Proteomes" id="UP001185927"/>
    </source>
</evidence>
<gene>
    <name evidence="1" type="ORF">R3Q16_35180</name>
</gene>
<name>A0ABU4C5W9_RHOGO</name>
<accession>A0ABU4C5W9</accession>
<feature type="non-terminal residue" evidence="1">
    <location>
        <position position="1"/>
    </location>
</feature>